<evidence type="ECO:0000259" key="2">
    <source>
        <dbReference type="PROSITE" id="PS50093"/>
    </source>
</evidence>
<dbReference type="Pfam" id="PF18911">
    <property type="entry name" value="PKD_4"/>
    <property type="match status" value="1"/>
</dbReference>
<dbReference type="InterPro" id="IPR013783">
    <property type="entry name" value="Ig-like_fold"/>
</dbReference>
<evidence type="ECO:0000313" key="3">
    <source>
        <dbReference type="EMBL" id="REE16997.1"/>
    </source>
</evidence>
<comment type="caution">
    <text evidence="3">The sequence shown here is derived from an EMBL/GenBank/DDBJ whole genome shotgun (WGS) entry which is preliminary data.</text>
</comment>
<proteinExistence type="predicted"/>
<protein>
    <submittedName>
        <fullName evidence="3">Gliding motility-associated-like protein</fullName>
    </submittedName>
</protein>
<feature type="signal peptide" evidence="1">
    <location>
        <begin position="1"/>
        <end position="22"/>
    </location>
</feature>
<dbReference type="Gene3D" id="2.60.40.10">
    <property type="entry name" value="Immunoglobulins"/>
    <property type="match status" value="1"/>
</dbReference>
<dbReference type="RefSeq" id="WP_115810734.1">
    <property type="nucleotide sequence ID" value="NZ_QREI01000005.1"/>
</dbReference>
<sequence>MNRIIYFLLFLFINVSFSQNEANNWYFGNYAGITFNNGAPTVLTDSALSTYEGCATISDSSGQLLFYTDGITVYNRNHNIMPNGTGLLGDPSSTQSSIIVPQPNNTNLYYVFTVDDLLTNINGLRYSIVDMTLNNGFGDVTSVKNELLVTPTSEKVTAVLHANGQDIWVISRGFDNNEFYAYLVTDTGLNTVPVTSATGIIISHLGNFYRGTGVLKASPNGDKLVMCVSGIGTQLFDFDSSTGMVSNPIDIYIGLANYGAEFSPSSNLLYTKRGFLEPSSLWQYNLTATDIPNSGILLFELSEDELEDEQEVGQMQIGPDNKIYVSIKNKDYLSVINNPEVLGLGCDFVSDAIYLQGNVCRYGLPTFIQSYFFVGFESNNPCLGEETNFSANIPQAYDSLVWDFGEGNTSTDENPTHTYTTAGEYEVSLSVTVGAENSLESKTITVYELPVVTPIVELKQCDDDLDGFSLFNLTEINELLSVNHDNEIITFYETEADAESDTNAITDETSYSNETVNIDTVWARVENTNGCYETAQVNLLVSTTQIPETFTRDFYQCDDGADLTDGISTFDFSTVTSEIEALFPVGQQLLINYYTTVSDALSETNAINDISNYQNIGFPNHQNIYVRVDNALNNDCLGLGHHITLHVNPVPLITGPIIFEQCDEGNDGIESFDTSGVETELLIGQTEPIVFTYVDELGNTYPSPLPSPIVSNVPVLNIFATMTIEDATSPLGGCSVQTTISLSISSGVTAHPVSDFSVCDTNGDGLHEFDTSTIEATVLNGQSDVVLSYFEADGTILTNPLPNPYIISSKSIVARVESTLNSFCFDETIIEFQVNEVPIANTISNDFVCDDASNDGEHVFTLSNYDNQILGGQSDAIFDVFYFDSLENAEQHINPLQDNFVVASESVTVYAKIQNTNDAVCNDIVSFQLGVNYFPVAEQPQSISVCDDAINDGFTELNLTNFDEEILGDLNPSGFSVSYYLSLNDAIEDHNQTAYNYTNTTNPQTFYARLENVNSPQCFTTTSVEITVKEQPVLEMNEYWPLCNNHSVEIIADFGYDYYNWSTGQTTRAIVVNEPGEYTVVVSNDYGNLMCTTEKTVLVSLSDIAVIAAIETVDWSQSTNVISVFVEGIGDYEYSLDGINYQDAHIFEGLQIDDYHVYVRDKNGCGVIVEEIYLLNYPRYFTPNDDGTNDFWQIKNSIKEPSNKVYIYNRYGKLITELKPNDSGWDGTLNGNKLPSSDYWFVLERQDGKTYTGHFTLKR</sequence>
<accession>A0A3D9MDA3</accession>
<dbReference type="OrthoDB" id="9765926at2"/>
<dbReference type="InterPro" id="IPR000601">
    <property type="entry name" value="PKD_dom"/>
</dbReference>
<dbReference type="PROSITE" id="PS50093">
    <property type="entry name" value="PKD"/>
    <property type="match status" value="1"/>
</dbReference>
<gene>
    <name evidence="3" type="ORF">DFQ09_105211</name>
</gene>
<dbReference type="NCBIfam" id="TIGR04131">
    <property type="entry name" value="Bac_Flav_CTERM"/>
    <property type="match status" value="1"/>
</dbReference>
<feature type="chain" id="PRO_5017599895" evidence="1">
    <location>
        <begin position="23"/>
        <end position="1259"/>
    </location>
</feature>
<dbReference type="AlphaFoldDB" id="A0A3D9MDA3"/>
<reference evidence="3 4" key="1">
    <citation type="submission" date="2018-07" db="EMBL/GenBank/DDBJ databases">
        <title>Genomic Encyclopedia of Type Strains, Phase III (KMG-III): the genomes of soil and plant-associated and newly described type strains.</title>
        <authorList>
            <person name="Whitman W."/>
        </authorList>
    </citation>
    <scope>NUCLEOTIDE SEQUENCE [LARGE SCALE GENOMIC DNA]</scope>
    <source>
        <strain evidence="3 4">CECT 7948</strain>
    </source>
</reference>
<dbReference type="InterPro" id="IPR026341">
    <property type="entry name" value="T9SS_type_B"/>
</dbReference>
<dbReference type="InterPro" id="IPR022409">
    <property type="entry name" value="PKD/Chitinase_dom"/>
</dbReference>
<dbReference type="Proteomes" id="UP000256919">
    <property type="component" value="Unassembled WGS sequence"/>
</dbReference>
<organism evidence="3 4">
    <name type="scientific">Winogradskyella pacifica</name>
    <dbReference type="NCBI Taxonomy" id="664642"/>
    <lineage>
        <taxon>Bacteria</taxon>
        <taxon>Pseudomonadati</taxon>
        <taxon>Bacteroidota</taxon>
        <taxon>Flavobacteriia</taxon>
        <taxon>Flavobacteriales</taxon>
        <taxon>Flavobacteriaceae</taxon>
        <taxon>Winogradskyella</taxon>
    </lineage>
</organism>
<feature type="domain" description="PKD" evidence="2">
    <location>
        <begin position="402"/>
        <end position="446"/>
    </location>
</feature>
<name>A0A3D9MDA3_9FLAO</name>
<dbReference type="CDD" id="cd00146">
    <property type="entry name" value="PKD"/>
    <property type="match status" value="1"/>
</dbReference>
<evidence type="ECO:0000313" key="4">
    <source>
        <dbReference type="Proteomes" id="UP000256919"/>
    </source>
</evidence>
<keyword evidence="1" id="KW-0732">Signal</keyword>
<dbReference type="EMBL" id="QREI01000005">
    <property type="protein sequence ID" value="REE16997.1"/>
    <property type="molecule type" value="Genomic_DNA"/>
</dbReference>
<dbReference type="SMART" id="SM00089">
    <property type="entry name" value="PKD"/>
    <property type="match status" value="1"/>
</dbReference>
<dbReference type="Pfam" id="PF13585">
    <property type="entry name" value="CHU_C"/>
    <property type="match status" value="1"/>
</dbReference>
<dbReference type="InterPro" id="IPR035986">
    <property type="entry name" value="PKD_dom_sf"/>
</dbReference>
<dbReference type="SUPFAM" id="SSF49299">
    <property type="entry name" value="PKD domain"/>
    <property type="match status" value="1"/>
</dbReference>
<evidence type="ECO:0000256" key="1">
    <source>
        <dbReference type="SAM" id="SignalP"/>
    </source>
</evidence>
<keyword evidence="4" id="KW-1185">Reference proteome</keyword>